<name>A0A292YIJ5_9BACL</name>
<comment type="caution">
    <text evidence="1">The sequence shown here is derived from an EMBL/GenBank/DDBJ whole genome shotgun (WGS) entry which is preliminary data.</text>
</comment>
<dbReference type="RefSeq" id="WP_096180637.1">
    <property type="nucleotide sequence ID" value="NZ_BDUF01000011.1"/>
</dbReference>
<keyword evidence="2" id="KW-1185">Reference proteome</keyword>
<dbReference type="Proteomes" id="UP000217785">
    <property type="component" value="Unassembled WGS sequence"/>
</dbReference>
<accession>A0A292YIJ5</accession>
<sequence>MKFSTIVKMGGHTFNLLQNKDLLEIYGMASKGLKTYMEKQKQQQPTAQYIPVYIPPQYPAPIDSAYWNRMGYGPYPGSPRMPVPPLYPVPARTQTRQGTKK</sequence>
<protein>
    <submittedName>
        <fullName evidence="1">Uncharacterized protein</fullName>
    </submittedName>
</protein>
<proteinExistence type="predicted"/>
<dbReference type="AlphaFoldDB" id="A0A292YIJ5"/>
<dbReference type="EMBL" id="BDUF01000011">
    <property type="protein sequence ID" value="GAX88936.1"/>
    <property type="molecule type" value="Genomic_DNA"/>
</dbReference>
<evidence type="ECO:0000313" key="2">
    <source>
        <dbReference type="Proteomes" id="UP000217785"/>
    </source>
</evidence>
<reference evidence="2" key="1">
    <citation type="submission" date="2017-07" db="EMBL/GenBank/DDBJ databases">
        <title>Draft genome sequence of Effusibacillus lacus strain skLN1.</title>
        <authorList>
            <person name="Watanabe M."/>
            <person name="Kojima H."/>
            <person name="Fukui M."/>
        </authorList>
    </citation>
    <scope>NUCLEOTIDE SEQUENCE [LARGE SCALE GENOMIC DNA]</scope>
    <source>
        <strain evidence="2">skLN1</strain>
    </source>
</reference>
<organism evidence="1 2">
    <name type="scientific">Effusibacillus lacus</name>
    <dbReference type="NCBI Taxonomy" id="1348429"/>
    <lineage>
        <taxon>Bacteria</taxon>
        <taxon>Bacillati</taxon>
        <taxon>Bacillota</taxon>
        <taxon>Bacilli</taxon>
        <taxon>Bacillales</taxon>
        <taxon>Alicyclobacillaceae</taxon>
        <taxon>Effusibacillus</taxon>
    </lineage>
</organism>
<gene>
    <name evidence="1" type="ORF">EFBL_0550</name>
</gene>
<evidence type="ECO:0000313" key="1">
    <source>
        <dbReference type="EMBL" id="GAX88936.1"/>
    </source>
</evidence>